<accession>A0ABS5GE92</accession>
<gene>
    <name evidence="2" type="primary">soxZ</name>
    <name evidence="2" type="ORF">JQ619_28255</name>
</gene>
<evidence type="ECO:0000313" key="3">
    <source>
        <dbReference type="Proteomes" id="UP001314635"/>
    </source>
</evidence>
<dbReference type="RefSeq" id="WP_012043762.1">
    <property type="nucleotide sequence ID" value="NZ_JABFDP010000011.1"/>
</dbReference>
<dbReference type="Proteomes" id="UP001314635">
    <property type="component" value="Unassembled WGS sequence"/>
</dbReference>
<dbReference type="SUPFAM" id="SSF81296">
    <property type="entry name" value="E set domains"/>
    <property type="match status" value="1"/>
</dbReference>
<dbReference type="Pfam" id="PF08770">
    <property type="entry name" value="SoxZ"/>
    <property type="match status" value="1"/>
</dbReference>
<proteinExistence type="predicted"/>
<name>A0ABS5GE92_9BRAD</name>
<dbReference type="Gene3D" id="2.60.40.10">
    <property type="entry name" value="Immunoglobulins"/>
    <property type="match status" value="1"/>
</dbReference>
<evidence type="ECO:0000259" key="1">
    <source>
        <dbReference type="Pfam" id="PF08770"/>
    </source>
</evidence>
<dbReference type="InterPro" id="IPR014756">
    <property type="entry name" value="Ig_E-set"/>
</dbReference>
<dbReference type="NCBIfam" id="TIGR04490">
    <property type="entry name" value="SoxZ_true"/>
    <property type="match status" value="1"/>
</dbReference>
<comment type="caution">
    <text evidence="2">The sequence shown here is derived from an EMBL/GenBank/DDBJ whole genome shotgun (WGS) entry which is preliminary data.</text>
</comment>
<protein>
    <submittedName>
        <fullName evidence="2">Thiosulfate oxidation carrier complex protein SoxZ</fullName>
    </submittedName>
</protein>
<dbReference type="InterPro" id="IPR014880">
    <property type="entry name" value="SoxZ_dom"/>
</dbReference>
<feature type="domain" description="Sulphur oxidation protein SoxZ" evidence="1">
    <location>
        <begin position="7"/>
        <end position="101"/>
    </location>
</feature>
<dbReference type="InterPro" id="IPR030995">
    <property type="entry name" value="SoxZ"/>
</dbReference>
<reference evidence="3" key="1">
    <citation type="journal article" date="2021" name="ISME J.">
        <title>Evolutionary origin and ecological implication of a unique nif island in free-living Bradyrhizobium lineages.</title>
        <authorList>
            <person name="Tao J."/>
        </authorList>
    </citation>
    <scope>NUCLEOTIDE SEQUENCE [LARGE SCALE GENOMIC DNA]</scope>
    <source>
        <strain evidence="3">SZCCT0094</strain>
    </source>
</reference>
<dbReference type="InterPro" id="IPR013783">
    <property type="entry name" value="Ig-like_fold"/>
</dbReference>
<evidence type="ECO:0000313" key="2">
    <source>
        <dbReference type="EMBL" id="MBR1139655.1"/>
    </source>
</evidence>
<sequence length="108" mass="12052">MADKPRIKLPKEAKKGEIIQIKTLVSHLMESGQRKDAQGKPIARKIINKFTCEFNGRPVFSCALEPAISANPYIQFDARIDEEGTFKFAWTDDDGSVVTAEEKIALKA</sequence>
<dbReference type="EMBL" id="JAFCLK010000031">
    <property type="protein sequence ID" value="MBR1139655.1"/>
    <property type="molecule type" value="Genomic_DNA"/>
</dbReference>
<keyword evidence="3" id="KW-1185">Reference proteome</keyword>
<organism evidence="2 3">
    <name type="scientific">Bradyrhizobium denitrificans</name>
    <dbReference type="NCBI Taxonomy" id="2734912"/>
    <lineage>
        <taxon>Bacteria</taxon>
        <taxon>Pseudomonadati</taxon>
        <taxon>Pseudomonadota</taxon>
        <taxon>Alphaproteobacteria</taxon>
        <taxon>Hyphomicrobiales</taxon>
        <taxon>Nitrobacteraceae</taxon>
        <taxon>Bradyrhizobium</taxon>
    </lineage>
</organism>